<dbReference type="Proteomes" id="UP000238261">
    <property type="component" value="Unassembled WGS sequence"/>
</dbReference>
<reference evidence="2" key="1">
    <citation type="submission" date="2016-08" db="EMBL/GenBank/DDBJ databases">
        <authorList>
            <person name="Merda D."/>
            <person name="Briand M."/>
            <person name="Taghouti G."/>
            <person name="Carrere S."/>
            <person name="Gouzy J."/>
            <person name="Portier P."/>
            <person name="Jacques M.-A."/>
            <person name="Fischer-Le Saux M."/>
        </authorList>
    </citation>
    <scope>NUCLEOTIDE SEQUENCE [LARGE SCALE GENOMIC DNA]</scope>
    <source>
        <strain evidence="2">CFBP1156</strain>
    </source>
</reference>
<gene>
    <name evidence="1" type="ORF">XhyaCFBP1156_14515</name>
</gene>
<keyword evidence="2" id="KW-1185">Reference proteome</keyword>
<dbReference type="EMBL" id="MDEG01000013">
    <property type="protein sequence ID" value="PPU96699.1"/>
    <property type="molecule type" value="Genomic_DNA"/>
</dbReference>
<accession>A0A2S7EUD8</accession>
<sequence>MREHLLGVAATHRQTTGGLVCDASVAARQARMAAAPLPWTRLPAASAVLPRVAPQTRADRSAAAWPLLPALRVVSE</sequence>
<evidence type="ECO:0000313" key="2">
    <source>
        <dbReference type="Proteomes" id="UP000238261"/>
    </source>
</evidence>
<organism evidence="1 2">
    <name type="scientific">Xanthomonas hyacinthi</name>
    <dbReference type="NCBI Taxonomy" id="56455"/>
    <lineage>
        <taxon>Bacteria</taxon>
        <taxon>Pseudomonadati</taxon>
        <taxon>Pseudomonadota</taxon>
        <taxon>Gammaproteobacteria</taxon>
        <taxon>Lysobacterales</taxon>
        <taxon>Lysobacteraceae</taxon>
        <taxon>Xanthomonas</taxon>
    </lineage>
</organism>
<dbReference type="RefSeq" id="WP_046981608.1">
    <property type="nucleotide sequence ID" value="NZ_CP043476.1"/>
</dbReference>
<proteinExistence type="predicted"/>
<protein>
    <submittedName>
        <fullName evidence="1">Uncharacterized protein</fullName>
    </submittedName>
</protein>
<evidence type="ECO:0000313" key="1">
    <source>
        <dbReference type="EMBL" id="PPU96699.1"/>
    </source>
</evidence>
<dbReference type="AlphaFoldDB" id="A0A2S7EUD8"/>
<name>A0A2S7EUD8_9XANT</name>
<comment type="caution">
    <text evidence="1">The sequence shown here is derived from an EMBL/GenBank/DDBJ whole genome shotgun (WGS) entry which is preliminary data.</text>
</comment>